<evidence type="ECO:0000313" key="2">
    <source>
        <dbReference type="EMBL" id="MFD1007739.1"/>
    </source>
</evidence>
<evidence type="ECO:0000259" key="1">
    <source>
        <dbReference type="Pfam" id="PF20408"/>
    </source>
</evidence>
<accession>A0ABW3KF36</accession>
<protein>
    <submittedName>
        <fullName evidence="2">Alpha/beta fold hydrolase</fullName>
    </submittedName>
</protein>
<keyword evidence="2" id="KW-0378">Hydrolase</keyword>
<dbReference type="PANTHER" id="PTHR13136">
    <property type="entry name" value="TESTIS DEVELOPMENT PROTEIN PRTD"/>
    <property type="match status" value="1"/>
</dbReference>
<dbReference type="InterPro" id="IPR026555">
    <property type="entry name" value="NSL3/Tex30"/>
</dbReference>
<dbReference type="Gene3D" id="3.40.50.1820">
    <property type="entry name" value="alpha/beta hydrolase"/>
    <property type="match status" value="1"/>
</dbReference>
<name>A0ABW3KF36_9GAMM</name>
<keyword evidence="3" id="KW-1185">Reference proteome</keyword>
<feature type="domain" description="KANL3/Tex30 alpha/beta hydrolase-like" evidence="1">
    <location>
        <begin position="14"/>
        <end position="201"/>
    </location>
</feature>
<comment type="caution">
    <text evidence="2">The sequence shown here is derived from an EMBL/GenBank/DDBJ whole genome shotgun (WGS) entry which is preliminary data.</text>
</comment>
<dbReference type="Proteomes" id="UP001597048">
    <property type="component" value="Unassembled WGS sequence"/>
</dbReference>
<sequence length="204" mass="22435">MNHVLMNGADDAPNRVLLAHGAGAGMEHAVMTCLAEGLADEHIQVIRFEFPFMQKTRLDGRRRPPDREPALLTCWREVVAEFAHPRLFLAGKSMGGRMASLIADELTPAGLILLGFPFTPPNKPEKFRGQHLASLQTPSLLVQGERDNFGNKETILGYDLAPTIQTLWVKDGDHSFSPRKSSGTTLEHNLAAIVAGMRSFILAR</sequence>
<reference evidence="3" key="1">
    <citation type="journal article" date="2019" name="Int. J. Syst. Evol. Microbiol.">
        <title>The Global Catalogue of Microorganisms (GCM) 10K type strain sequencing project: providing services to taxonomists for standard genome sequencing and annotation.</title>
        <authorList>
            <consortium name="The Broad Institute Genomics Platform"/>
            <consortium name="The Broad Institute Genome Sequencing Center for Infectious Disease"/>
            <person name="Wu L."/>
            <person name="Ma J."/>
        </authorList>
    </citation>
    <scope>NUCLEOTIDE SEQUENCE [LARGE SCALE GENOMIC DNA]</scope>
    <source>
        <strain evidence="3">CCUG 60525</strain>
    </source>
</reference>
<dbReference type="SUPFAM" id="SSF53474">
    <property type="entry name" value="alpha/beta-Hydrolases"/>
    <property type="match status" value="1"/>
</dbReference>
<dbReference type="RefSeq" id="WP_379557732.1">
    <property type="nucleotide sequence ID" value="NZ_JBHTJS010000025.1"/>
</dbReference>
<evidence type="ECO:0000313" key="3">
    <source>
        <dbReference type="Proteomes" id="UP001597048"/>
    </source>
</evidence>
<dbReference type="InterPro" id="IPR046879">
    <property type="entry name" value="KANL3/Tex30_Abhydrolase"/>
</dbReference>
<dbReference type="GO" id="GO:0016787">
    <property type="term" value="F:hydrolase activity"/>
    <property type="evidence" value="ECO:0007669"/>
    <property type="project" value="UniProtKB-KW"/>
</dbReference>
<dbReference type="Pfam" id="PF20408">
    <property type="entry name" value="Abhydrolase_11"/>
    <property type="match status" value="1"/>
</dbReference>
<dbReference type="EMBL" id="JBHTJS010000025">
    <property type="protein sequence ID" value="MFD1007739.1"/>
    <property type="molecule type" value="Genomic_DNA"/>
</dbReference>
<gene>
    <name evidence="2" type="ORF">ACFQ1C_06195</name>
</gene>
<organism evidence="2 3">
    <name type="scientific">Oceanisphaera ostreae</name>
    <dbReference type="NCBI Taxonomy" id="914151"/>
    <lineage>
        <taxon>Bacteria</taxon>
        <taxon>Pseudomonadati</taxon>
        <taxon>Pseudomonadota</taxon>
        <taxon>Gammaproteobacteria</taxon>
        <taxon>Aeromonadales</taxon>
        <taxon>Aeromonadaceae</taxon>
        <taxon>Oceanisphaera</taxon>
    </lineage>
</organism>
<dbReference type="PANTHER" id="PTHR13136:SF11">
    <property type="entry name" value="TESTIS-EXPRESSED PROTEIN 30"/>
    <property type="match status" value="1"/>
</dbReference>
<proteinExistence type="predicted"/>
<dbReference type="InterPro" id="IPR029058">
    <property type="entry name" value="AB_hydrolase_fold"/>
</dbReference>